<dbReference type="SUPFAM" id="SSF56672">
    <property type="entry name" value="DNA/RNA polymerases"/>
    <property type="match status" value="1"/>
</dbReference>
<dbReference type="InterPro" id="IPR043128">
    <property type="entry name" value="Rev_trsase/Diguanyl_cyclase"/>
</dbReference>
<dbReference type="PANTHER" id="PTHR24559:SF430">
    <property type="entry name" value="RNA-DIRECTED DNA POLYMERASE"/>
    <property type="match status" value="1"/>
</dbReference>
<comment type="caution">
    <text evidence="2">The sequence shown here is derived from an EMBL/GenBank/DDBJ whole genome shotgun (WGS) entry which is preliminary data.</text>
</comment>
<gene>
    <name evidence="2" type="ORF">CR513_34203</name>
</gene>
<name>A0A371G2C0_MUCPR</name>
<reference evidence="2" key="1">
    <citation type="submission" date="2018-05" db="EMBL/GenBank/DDBJ databases">
        <title>Draft genome of Mucuna pruriens seed.</title>
        <authorList>
            <person name="Nnadi N.E."/>
            <person name="Vos R."/>
            <person name="Hasami M.H."/>
            <person name="Devisetty U.K."/>
            <person name="Aguiy J.C."/>
        </authorList>
    </citation>
    <scope>NUCLEOTIDE SEQUENCE [LARGE SCALE GENOMIC DNA]</scope>
    <source>
        <strain evidence="2">JCA_2017</strain>
    </source>
</reference>
<dbReference type="InterPro" id="IPR043502">
    <property type="entry name" value="DNA/RNA_pol_sf"/>
</dbReference>
<dbReference type="AlphaFoldDB" id="A0A371G2C0"/>
<sequence length="171" mass="19647">MVMVKNTSDKWRMCIDYTDLNKACPNDPYPLPSIDRLVDGASRYGFLSFMDMYFGYNQIRMHPLDEAKTTFIIDNSIAPMIFKEQIGHEIKVYVDDMVVKSPNENRHCEALAGVFVVLRKHMLKLNLEKCSFDVQDGKFLGFMLTLRGIKANPKKCEVGINMQSPKNVKEV</sequence>
<dbReference type="Gene3D" id="3.30.70.270">
    <property type="match status" value="1"/>
</dbReference>
<feature type="non-terminal residue" evidence="2">
    <location>
        <position position="1"/>
    </location>
</feature>
<evidence type="ECO:0000313" key="2">
    <source>
        <dbReference type="EMBL" id="RDX84706.1"/>
    </source>
</evidence>
<feature type="domain" description="Reverse transcriptase" evidence="1">
    <location>
        <begin position="5"/>
        <end position="76"/>
    </location>
</feature>
<dbReference type="EMBL" id="QJKJ01006971">
    <property type="protein sequence ID" value="RDX84706.1"/>
    <property type="molecule type" value="Genomic_DNA"/>
</dbReference>
<organism evidence="2 3">
    <name type="scientific">Mucuna pruriens</name>
    <name type="common">Velvet bean</name>
    <name type="synonym">Dolichos pruriens</name>
    <dbReference type="NCBI Taxonomy" id="157652"/>
    <lineage>
        <taxon>Eukaryota</taxon>
        <taxon>Viridiplantae</taxon>
        <taxon>Streptophyta</taxon>
        <taxon>Embryophyta</taxon>
        <taxon>Tracheophyta</taxon>
        <taxon>Spermatophyta</taxon>
        <taxon>Magnoliopsida</taxon>
        <taxon>eudicotyledons</taxon>
        <taxon>Gunneridae</taxon>
        <taxon>Pentapetalae</taxon>
        <taxon>rosids</taxon>
        <taxon>fabids</taxon>
        <taxon>Fabales</taxon>
        <taxon>Fabaceae</taxon>
        <taxon>Papilionoideae</taxon>
        <taxon>50 kb inversion clade</taxon>
        <taxon>NPAAA clade</taxon>
        <taxon>indigoferoid/millettioid clade</taxon>
        <taxon>Phaseoleae</taxon>
        <taxon>Mucuna</taxon>
    </lineage>
</organism>
<dbReference type="PANTHER" id="PTHR24559">
    <property type="entry name" value="TRANSPOSON TY3-I GAG-POL POLYPROTEIN"/>
    <property type="match status" value="1"/>
</dbReference>
<dbReference type="Pfam" id="PF00078">
    <property type="entry name" value="RVT_1"/>
    <property type="match status" value="2"/>
</dbReference>
<accession>A0A371G2C0</accession>
<feature type="domain" description="Reverse transcriptase" evidence="1">
    <location>
        <begin position="84"/>
        <end position="143"/>
    </location>
</feature>
<dbReference type="Proteomes" id="UP000257109">
    <property type="component" value="Unassembled WGS sequence"/>
</dbReference>
<dbReference type="CDD" id="cd01647">
    <property type="entry name" value="RT_LTR"/>
    <property type="match status" value="1"/>
</dbReference>
<dbReference type="InterPro" id="IPR053134">
    <property type="entry name" value="RNA-dir_DNA_polymerase"/>
</dbReference>
<dbReference type="OrthoDB" id="779804at2759"/>
<dbReference type="InterPro" id="IPR000477">
    <property type="entry name" value="RT_dom"/>
</dbReference>
<evidence type="ECO:0000313" key="3">
    <source>
        <dbReference type="Proteomes" id="UP000257109"/>
    </source>
</evidence>
<keyword evidence="3" id="KW-1185">Reference proteome</keyword>
<proteinExistence type="predicted"/>
<evidence type="ECO:0000259" key="1">
    <source>
        <dbReference type="Pfam" id="PF00078"/>
    </source>
</evidence>
<dbReference type="STRING" id="157652.A0A371G2C0"/>
<protein>
    <recommendedName>
        <fullName evidence="1">Reverse transcriptase domain-containing protein</fullName>
    </recommendedName>
</protein>